<reference evidence="3" key="1">
    <citation type="journal article" date="2019" name="Int. J. Syst. Evol. Microbiol.">
        <title>The Global Catalogue of Microorganisms (GCM) 10K type strain sequencing project: providing services to taxonomists for standard genome sequencing and annotation.</title>
        <authorList>
            <consortium name="The Broad Institute Genomics Platform"/>
            <consortium name="The Broad Institute Genome Sequencing Center for Infectious Disease"/>
            <person name="Wu L."/>
            <person name="Ma J."/>
        </authorList>
    </citation>
    <scope>NUCLEOTIDE SEQUENCE [LARGE SCALE GENOMIC DNA]</scope>
    <source>
        <strain evidence="3">KCTC 52366</strain>
    </source>
</reference>
<protein>
    <submittedName>
        <fullName evidence="2">TadE/TadG family type IV pilus assembly protein</fullName>
    </submittedName>
</protein>
<dbReference type="RefSeq" id="WP_275634890.1">
    <property type="nucleotide sequence ID" value="NZ_JARGYD010000013.1"/>
</dbReference>
<keyword evidence="3" id="KW-1185">Reference proteome</keyword>
<comment type="caution">
    <text evidence="2">The sequence shown here is derived from an EMBL/GenBank/DDBJ whole genome shotgun (WGS) entry which is preliminary data.</text>
</comment>
<evidence type="ECO:0000256" key="1">
    <source>
        <dbReference type="SAM" id="Phobius"/>
    </source>
</evidence>
<organism evidence="2 3">
    <name type="scientific">Psychromarinibacter halotolerans</name>
    <dbReference type="NCBI Taxonomy" id="1775175"/>
    <lineage>
        <taxon>Bacteria</taxon>
        <taxon>Pseudomonadati</taxon>
        <taxon>Pseudomonadota</taxon>
        <taxon>Alphaproteobacteria</taxon>
        <taxon>Rhodobacterales</taxon>
        <taxon>Paracoccaceae</taxon>
        <taxon>Psychromarinibacter</taxon>
    </lineage>
</organism>
<sequence>MKRLHTHLRRFRRSERGTFSVETVLIVPLLLFCFAGLFTFFDAFRMQNVNVRASYTVSDLISREDNLLTTDYVTGMNQLLSLLTQSKHPTIIRVTAVTYDEDADELSVVWSAVDGGTEGIILPLVDGTLDEIEDQIPIMAHGAFNIVVESWAAFEPVMTWGLGAFYFENTVVTRPRFAPNLCFEDGELTQNSPCLNAL</sequence>
<dbReference type="Proteomes" id="UP001595632">
    <property type="component" value="Unassembled WGS sequence"/>
</dbReference>
<feature type="transmembrane region" description="Helical" evidence="1">
    <location>
        <begin position="21"/>
        <end position="41"/>
    </location>
</feature>
<keyword evidence="1" id="KW-0812">Transmembrane</keyword>
<name>A0ABV7GX18_9RHOB</name>
<keyword evidence="1" id="KW-1133">Transmembrane helix</keyword>
<evidence type="ECO:0000313" key="3">
    <source>
        <dbReference type="Proteomes" id="UP001595632"/>
    </source>
</evidence>
<proteinExistence type="predicted"/>
<evidence type="ECO:0000313" key="2">
    <source>
        <dbReference type="EMBL" id="MFC3144729.1"/>
    </source>
</evidence>
<gene>
    <name evidence="2" type="ORF">ACFOGP_18545</name>
</gene>
<dbReference type="EMBL" id="JBHRTB010000010">
    <property type="protein sequence ID" value="MFC3144729.1"/>
    <property type="molecule type" value="Genomic_DNA"/>
</dbReference>
<keyword evidence="1" id="KW-0472">Membrane</keyword>
<accession>A0ABV7GX18</accession>